<keyword evidence="2" id="KW-1133">Transmembrane helix</keyword>
<organism evidence="3 4">
    <name type="scientific">Rhododendron griersonianum</name>
    <dbReference type="NCBI Taxonomy" id="479676"/>
    <lineage>
        <taxon>Eukaryota</taxon>
        <taxon>Viridiplantae</taxon>
        <taxon>Streptophyta</taxon>
        <taxon>Embryophyta</taxon>
        <taxon>Tracheophyta</taxon>
        <taxon>Spermatophyta</taxon>
        <taxon>Magnoliopsida</taxon>
        <taxon>eudicotyledons</taxon>
        <taxon>Gunneridae</taxon>
        <taxon>Pentapetalae</taxon>
        <taxon>asterids</taxon>
        <taxon>Ericales</taxon>
        <taxon>Ericaceae</taxon>
        <taxon>Ericoideae</taxon>
        <taxon>Rhodoreae</taxon>
        <taxon>Rhododendron</taxon>
    </lineage>
</organism>
<name>A0AAV6JK91_9ERIC</name>
<proteinExistence type="predicted"/>
<comment type="caution">
    <text evidence="3">The sequence shown here is derived from an EMBL/GenBank/DDBJ whole genome shotgun (WGS) entry which is preliminary data.</text>
</comment>
<dbReference type="EMBL" id="JACTNZ010000007">
    <property type="protein sequence ID" value="KAG5541616.1"/>
    <property type="molecule type" value="Genomic_DNA"/>
</dbReference>
<dbReference type="Proteomes" id="UP000823749">
    <property type="component" value="Chromosome 7"/>
</dbReference>
<protein>
    <submittedName>
        <fullName evidence="3">Uncharacterized protein</fullName>
    </submittedName>
</protein>
<feature type="transmembrane region" description="Helical" evidence="2">
    <location>
        <begin position="232"/>
        <end position="254"/>
    </location>
</feature>
<keyword evidence="2" id="KW-0812">Transmembrane</keyword>
<accession>A0AAV6JK91</accession>
<reference evidence="3" key="1">
    <citation type="submission" date="2020-08" db="EMBL/GenBank/DDBJ databases">
        <title>Plant Genome Project.</title>
        <authorList>
            <person name="Zhang R.-G."/>
        </authorList>
    </citation>
    <scope>NUCLEOTIDE SEQUENCE</scope>
    <source>
        <strain evidence="3">WSP0</strain>
        <tissue evidence="3">Leaf</tissue>
    </source>
</reference>
<feature type="region of interest" description="Disordered" evidence="1">
    <location>
        <begin position="83"/>
        <end position="104"/>
    </location>
</feature>
<evidence type="ECO:0000313" key="4">
    <source>
        <dbReference type="Proteomes" id="UP000823749"/>
    </source>
</evidence>
<evidence type="ECO:0000256" key="2">
    <source>
        <dbReference type="SAM" id="Phobius"/>
    </source>
</evidence>
<keyword evidence="4" id="KW-1185">Reference proteome</keyword>
<gene>
    <name evidence="3" type="ORF">RHGRI_021445</name>
</gene>
<keyword evidence="2" id="KW-0472">Membrane</keyword>
<sequence length="307" mass="34229">MDLRLPFTSFRWFQEEENSRHRQRRSVPPPVLCCRFGSSKLDVKILSFLPLIASEASTLEQEAYPALDELSNDKVPFLGKKKRTISDEDGGGGNRSSSADLSGQKPKVEELEMLLEAYFAQLEGALSKLSTFGGLVASQRSQKEIGLNSIGVANIDFDSQVVATSLVYEGLVLLLFILFSTPKTVGGKRGSSDIVFDALLLFCSGHVCPVIADCEDLLLLEFRSCFWMRMLLAVWRGFWMRMLLAVWTGFLLNFLSNSAIHEHCNLVMLIMNTAAYISVMGAVATLRMFLLWMLLLSLCNPGAYFLL</sequence>
<dbReference type="AlphaFoldDB" id="A0AAV6JK91"/>
<evidence type="ECO:0000256" key="1">
    <source>
        <dbReference type="SAM" id="MobiDB-lite"/>
    </source>
</evidence>
<evidence type="ECO:0000313" key="3">
    <source>
        <dbReference type="EMBL" id="KAG5541616.1"/>
    </source>
</evidence>
<dbReference type="Gene3D" id="1.20.58.340">
    <property type="entry name" value="Magnesium transport protein CorA, transmembrane region"/>
    <property type="match status" value="1"/>
</dbReference>